<accession>A0ABW1J1P8</accession>
<sequence>MSERGQGEEFPPGAYTPDGRLWWKLDFWPGTKRPFGDERKLAAWLQFNINIGETFTMRDLRQVLGANVPNDREHFNRRFRELRKDGWLFSSYKNASDLAPDTYRLKAKGWHPGRGSRPKRAAITATMRRRVFERDGRRCVICFIGGGEPYPDNPDLVAVLTVGHRIPNERDQSVRSLDELQTECQQCNEPVRDELPNPSDLAEVLADIKRLNRAERLDLLRWLRAKRRMRSRLDEVYDRVRTLPPEIQAKVVEALS</sequence>
<comment type="caution">
    <text evidence="1">The sequence shown here is derived from an EMBL/GenBank/DDBJ whole genome shotgun (WGS) entry which is preliminary data.</text>
</comment>
<dbReference type="EMBL" id="JBHSQW010000023">
    <property type="protein sequence ID" value="MFC5994564.1"/>
    <property type="molecule type" value="Genomic_DNA"/>
</dbReference>
<keyword evidence="1" id="KW-0540">Nuclease</keyword>
<name>A0ABW1J1P8_9PSEU</name>
<dbReference type="Proteomes" id="UP001596302">
    <property type="component" value="Unassembled WGS sequence"/>
</dbReference>
<dbReference type="RefSeq" id="WP_379584587.1">
    <property type="nucleotide sequence ID" value="NZ_JBHSQW010000023.1"/>
</dbReference>
<organism evidence="1 2">
    <name type="scientific">Pseudonocardia hispaniensis</name>
    <dbReference type="NCBI Taxonomy" id="904933"/>
    <lineage>
        <taxon>Bacteria</taxon>
        <taxon>Bacillati</taxon>
        <taxon>Actinomycetota</taxon>
        <taxon>Actinomycetes</taxon>
        <taxon>Pseudonocardiales</taxon>
        <taxon>Pseudonocardiaceae</taxon>
        <taxon>Pseudonocardia</taxon>
    </lineage>
</organism>
<evidence type="ECO:0000313" key="1">
    <source>
        <dbReference type="EMBL" id="MFC5994564.1"/>
    </source>
</evidence>
<dbReference type="GO" id="GO:0004519">
    <property type="term" value="F:endonuclease activity"/>
    <property type="evidence" value="ECO:0007669"/>
    <property type="project" value="UniProtKB-KW"/>
</dbReference>
<keyword evidence="1" id="KW-0378">Hydrolase</keyword>
<protein>
    <submittedName>
        <fullName evidence="1">HNH endonuclease</fullName>
    </submittedName>
</protein>
<keyword evidence="2" id="KW-1185">Reference proteome</keyword>
<keyword evidence="1" id="KW-0255">Endonuclease</keyword>
<evidence type="ECO:0000313" key="2">
    <source>
        <dbReference type="Proteomes" id="UP001596302"/>
    </source>
</evidence>
<gene>
    <name evidence="1" type="ORF">ACFQE5_10115</name>
</gene>
<proteinExistence type="predicted"/>
<reference evidence="2" key="1">
    <citation type="journal article" date="2019" name="Int. J. Syst. Evol. Microbiol.">
        <title>The Global Catalogue of Microorganisms (GCM) 10K type strain sequencing project: providing services to taxonomists for standard genome sequencing and annotation.</title>
        <authorList>
            <consortium name="The Broad Institute Genomics Platform"/>
            <consortium name="The Broad Institute Genome Sequencing Center for Infectious Disease"/>
            <person name="Wu L."/>
            <person name="Ma J."/>
        </authorList>
    </citation>
    <scope>NUCLEOTIDE SEQUENCE [LARGE SCALE GENOMIC DNA]</scope>
    <source>
        <strain evidence="2">CCM 8391</strain>
    </source>
</reference>